<dbReference type="InterPro" id="IPR016161">
    <property type="entry name" value="Ald_DH/histidinol_DH"/>
</dbReference>
<dbReference type="FunFam" id="3.40.605.10:FF:000004">
    <property type="entry name" value="Aldehyde dehydrogenase"/>
    <property type="match status" value="1"/>
</dbReference>
<reference evidence="6" key="1">
    <citation type="submission" date="2020-05" db="EMBL/GenBank/DDBJ databases">
        <authorList>
            <person name="Chiriac C."/>
            <person name="Salcher M."/>
            <person name="Ghai R."/>
            <person name="Kavagutti S V."/>
        </authorList>
    </citation>
    <scope>NUCLEOTIDE SEQUENCE</scope>
</reference>
<evidence type="ECO:0000313" key="6">
    <source>
        <dbReference type="EMBL" id="CAB4669184.1"/>
    </source>
</evidence>
<dbReference type="InterPro" id="IPR029510">
    <property type="entry name" value="Ald_DH_CS_GLU"/>
</dbReference>
<name>A0A6J6M8H1_9ZZZZ</name>
<dbReference type="GO" id="GO:0004029">
    <property type="term" value="F:aldehyde dehydrogenase (NAD+) activity"/>
    <property type="evidence" value="ECO:0007669"/>
    <property type="project" value="TreeGrafter"/>
</dbReference>
<dbReference type="GO" id="GO:0005737">
    <property type="term" value="C:cytoplasm"/>
    <property type="evidence" value="ECO:0007669"/>
    <property type="project" value="TreeGrafter"/>
</dbReference>
<dbReference type="Gene3D" id="3.40.605.10">
    <property type="entry name" value="Aldehyde Dehydrogenase, Chain A, domain 1"/>
    <property type="match status" value="1"/>
</dbReference>
<dbReference type="PROSITE" id="PS00687">
    <property type="entry name" value="ALDEHYDE_DEHYDR_GLU"/>
    <property type="match status" value="1"/>
</dbReference>
<dbReference type="InterPro" id="IPR015590">
    <property type="entry name" value="Aldehyde_DH_dom"/>
</dbReference>
<keyword evidence="3" id="KW-0520">NAD</keyword>
<dbReference type="InterPro" id="IPR016162">
    <property type="entry name" value="Ald_DH_N"/>
</dbReference>
<evidence type="ECO:0000256" key="1">
    <source>
        <dbReference type="ARBA" id="ARBA00009986"/>
    </source>
</evidence>
<dbReference type="GO" id="GO:0006081">
    <property type="term" value="P:aldehyde metabolic process"/>
    <property type="evidence" value="ECO:0007669"/>
    <property type="project" value="InterPro"/>
</dbReference>
<dbReference type="CDD" id="cd07087">
    <property type="entry name" value="ALDH_F3-13-14_CALDH-like"/>
    <property type="match status" value="1"/>
</dbReference>
<feature type="domain" description="Aldehyde dehydrogenase" evidence="4">
    <location>
        <begin position="31"/>
        <end position="436"/>
    </location>
</feature>
<dbReference type="SUPFAM" id="SSF53720">
    <property type="entry name" value="ALDH-like"/>
    <property type="match status" value="1"/>
</dbReference>
<dbReference type="InterPro" id="IPR012394">
    <property type="entry name" value="Aldehyde_DH_NAD(P)"/>
</dbReference>
<dbReference type="EMBL" id="CAETWZ010000063">
    <property type="protein sequence ID" value="CAB4367958.1"/>
    <property type="molecule type" value="Genomic_DNA"/>
</dbReference>
<evidence type="ECO:0000256" key="2">
    <source>
        <dbReference type="ARBA" id="ARBA00023002"/>
    </source>
</evidence>
<gene>
    <name evidence="6" type="ORF">UFOPK2334_00420</name>
    <name evidence="7" type="ORF">UFOPK2870_00991</name>
    <name evidence="5" type="ORF">UFOPK4179_00752</name>
    <name evidence="8" type="ORF">UFOPK4293_01001</name>
</gene>
<dbReference type="PANTHER" id="PTHR43570:SF16">
    <property type="entry name" value="ALDEHYDE DEHYDROGENASE TYPE III, ISOFORM Q"/>
    <property type="match status" value="1"/>
</dbReference>
<evidence type="ECO:0000259" key="4">
    <source>
        <dbReference type="Pfam" id="PF00171"/>
    </source>
</evidence>
<proteinExistence type="inferred from homology"/>
<sequence>MTMQLDPHTDIASISGTVAKLRNTYNSRITRPLAWRRTQLQNMINMLEHNEAAFLEALKVDLGKPMAEAFITDLAFVTGEIKLMLKNLNKWNSAEKVPTPLVAMPAKSVLMPEPLGVVCVIAPWNYPVQLLLVPAAGAIAAGNTVIMKPSEVSPTVSGLLARLVPQYLDTSAVSLVEGGVPETTELLAQKFDHIFYTGNGKIGRVVMAAAAVNLTPVTLELGGKSPVIIDKSANIEVAARRVAWGKWLNAGQTCVAPDYVLVDSSVEAKFVDALRTSITDFYGANPHTSDSYGRIVSPRHFDRLVSLMTGGTPIIGGESAAADRYVAPTVLGNVNLNAPIMQEEIFGPILPIISVKDTNEAIEFITSRDHPLALYVFAENSSVVDKVLEHTTAGGVTVNGTLLHLTSPHLPFGGVGESGMGGYHGKSGVRIFQHMKPVLKRGTKIDPKITYPPYTERKLKLFRKVL</sequence>
<dbReference type="Pfam" id="PF00171">
    <property type="entry name" value="Aldedh"/>
    <property type="match status" value="1"/>
</dbReference>
<evidence type="ECO:0000313" key="8">
    <source>
        <dbReference type="EMBL" id="CAB5051159.1"/>
    </source>
</evidence>
<evidence type="ECO:0000313" key="5">
    <source>
        <dbReference type="EMBL" id="CAB4367958.1"/>
    </source>
</evidence>
<dbReference type="InterPro" id="IPR016163">
    <property type="entry name" value="Ald_DH_C"/>
</dbReference>
<dbReference type="PANTHER" id="PTHR43570">
    <property type="entry name" value="ALDEHYDE DEHYDROGENASE"/>
    <property type="match status" value="1"/>
</dbReference>
<protein>
    <submittedName>
        <fullName evidence="6">Unannotated protein</fullName>
    </submittedName>
</protein>
<organism evidence="6">
    <name type="scientific">freshwater metagenome</name>
    <dbReference type="NCBI Taxonomy" id="449393"/>
    <lineage>
        <taxon>unclassified sequences</taxon>
        <taxon>metagenomes</taxon>
        <taxon>ecological metagenomes</taxon>
    </lineage>
</organism>
<evidence type="ECO:0000256" key="3">
    <source>
        <dbReference type="ARBA" id="ARBA00023027"/>
    </source>
</evidence>
<dbReference type="EMBL" id="CAEZXA010000022">
    <property type="protein sequence ID" value="CAB4669184.1"/>
    <property type="molecule type" value="Genomic_DNA"/>
</dbReference>
<evidence type="ECO:0000313" key="7">
    <source>
        <dbReference type="EMBL" id="CAB4765519.1"/>
    </source>
</evidence>
<dbReference type="FunFam" id="3.40.309.10:FF:000003">
    <property type="entry name" value="Aldehyde dehydrogenase"/>
    <property type="match status" value="1"/>
</dbReference>
<dbReference type="EMBL" id="CAEZZL010000083">
    <property type="protein sequence ID" value="CAB4765519.1"/>
    <property type="molecule type" value="Genomic_DNA"/>
</dbReference>
<comment type="similarity">
    <text evidence="1">Belongs to the aldehyde dehydrogenase family.</text>
</comment>
<accession>A0A6J6M8H1</accession>
<dbReference type="PIRSF" id="PIRSF036492">
    <property type="entry name" value="ALDH"/>
    <property type="match status" value="1"/>
</dbReference>
<dbReference type="EMBL" id="CAFBQH010000057">
    <property type="protein sequence ID" value="CAB5051159.1"/>
    <property type="molecule type" value="Genomic_DNA"/>
</dbReference>
<keyword evidence="2" id="KW-0560">Oxidoreductase</keyword>
<dbReference type="Gene3D" id="3.40.309.10">
    <property type="entry name" value="Aldehyde Dehydrogenase, Chain A, domain 2"/>
    <property type="match status" value="1"/>
</dbReference>
<dbReference type="AlphaFoldDB" id="A0A6J6M8H1"/>